<accession>A0ABQ9HFN7</accession>
<evidence type="ECO:0000256" key="12">
    <source>
        <dbReference type="ARBA" id="ARBA00023136"/>
    </source>
</evidence>
<evidence type="ECO:0000256" key="6">
    <source>
        <dbReference type="ARBA" id="ARBA00022723"/>
    </source>
</evidence>
<dbReference type="Proteomes" id="UP001159363">
    <property type="component" value="Chromosome 4"/>
</dbReference>
<comment type="caution">
    <text evidence="13">The sequence shown here is derived from an EMBL/GenBank/DDBJ whole genome shotgun (WGS) entry which is preliminary data.</text>
</comment>
<dbReference type="Gene3D" id="1.10.630.10">
    <property type="entry name" value="Cytochrome P450"/>
    <property type="match status" value="1"/>
</dbReference>
<keyword evidence="6" id="KW-0479">Metal-binding</keyword>
<evidence type="ECO:0008006" key="15">
    <source>
        <dbReference type="Google" id="ProtNLM"/>
    </source>
</evidence>
<protein>
    <recommendedName>
        <fullName evidence="15">Cytochrome P450</fullName>
    </recommendedName>
</protein>
<evidence type="ECO:0000256" key="9">
    <source>
        <dbReference type="ARBA" id="ARBA00023002"/>
    </source>
</evidence>
<comment type="subcellular location">
    <subcellularLocation>
        <location evidence="3">Endoplasmic reticulum membrane</location>
        <topology evidence="3">Peripheral membrane protein</topology>
    </subcellularLocation>
    <subcellularLocation>
        <location evidence="2">Microsome membrane</location>
        <topology evidence="2">Peripheral membrane protein</topology>
    </subcellularLocation>
</comment>
<keyword evidence="7" id="KW-0256">Endoplasmic reticulum</keyword>
<evidence type="ECO:0000256" key="10">
    <source>
        <dbReference type="ARBA" id="ARBA00023004"/>
    </source>
</evidence>
<evidence type="ECO:0000256" key="5">
    <source>
        <dbReference type="ARBA" id="ARBA00022617"/>
    </source>
</evidence>
<evidence type="ECO:0000313" key="14">
    <source>
        <dbReference type="Proteomes" id="UP001159363"/>
    </source>
</evidence>
<dbReference type="InterPro" id="IPR050476">
    <property type="entry name" value="Insect_CytP450_Detox"/>
</dbReference>
<organism evidence="13 14">
    <name type="scientific">Dryococelus australis</name>
    <dbReference type="NCBI Taxonomy" id="614101"/>
    <lineage>
        <taxon>Eukaryota</taxon>
        <taxon>Metazoa</taxon>
        <taxon>Ecdysozoa</taxon>
        <taxon>Arthropoda</taxon>
        <taxon>Hexapoda</taxon>
        <taxon>Insecta</taxon>
        <taxon>Pterygota</taxon>
        <taxon>Neoptera</taxon>
        <taxon>Polyneoptera</taxon>
        <taxon>Phasmatodea</taxon>
        <taxon>Verophasmatodea</taxon>
        <taxon>Anareolatae</taxon>
        <taxon>Phasmatidae</taxon>
        <taxon>Eurycanthinae</taxon>
        <taxon>Dryococelus</taxon>
    </lineage>
</organism>
<dbReference type="InterPro" id="IPR001128">
    <property type="entry name" value="Cyt_P450"/>
</dbReference>
<dbReference type="InterPro" id="IPR036396">
    <property type="entry name" value="Cyt_P450_sf"/>
</dbReference>
<evidence type="ECO:0000256" key="8">
    <source>
        <dbReference type="ARBA" id="ARBA00022848"/>
    </source>
</evidence>
<keyword evidence="5" id="KW-0349">Heme</keyword>
<gene>
    <name evidence="13" type="ORF">PR048_014924</name>
</gene>
<dbReference type="SUPFAM" id="SSF48264">
    <property type="entry name" value="Cytochrome P450"/>
    <property type="match status" value="1"/>
</dbReference>
<evidence type="ECO:0000256" key="7">
    <source>
        <dbReference type="ARBA" id="ARBA00022824"/>
    </source>
</evidence>
<evidence type="ECO:0000256" key="1">
    <source>
        <dbReference type="ARBA" id="ARBA00001971"/>
    </source>
</evidence>
<evidence type="ECO:0000256" key="4">
    <source>
        <dbReference type="ARBA" id="ARBA00010617"/>
    </source>
</evidence>
<evidence type="ECO:0000256" key="2">
    <source>
        <dbReference type="ARBA" id="ARBA00004174"/>
    </source>
</evidence>
<dbReference type="PANTHER" id="PTHR24292">
    <property type="entry name" value="CYTOCHROME P450"/>
    <property type="match status" value="1"/>
</dbReference>
<name>A0ABQ9HFN7_9NEOP</name>
<keyword evidence="9" id="KW-0560">Oxidoreductase</keyword>
<keyword evidence="8" id="KW-0492">Microsome</keyword>
<comment type="cofactor">
    <cofactor evidence="1">
        <name>heme</name>
        <dbReference type="ChEBI" id="CHEBI:30413"/>
    </cofactor>
</comment>
<comment type="similarity">
    <text evidence="4">Belongs to the cytochrome P450 family.</text>
</comment>
<evidence type="ECO:0000313" key="13">
    <source>
        <dbReference type="EMBL" id="KAJ8883085.1"/>
    </source>
</evidence>
<keyword evidence="10" id="KW-0408">Iron</keyword>
<dbReference type="PANTHER" id="PTHR24292:SF54">
    <property type="entry name" value="CYP9F3-RELATED"/>
    <property type="match status" value="1"/>
</dbReference>
<keyword evidence="11" id="KW-0503">Monooxygenase</keyword>
<keyword evidence="14" id="KW-1185">Reference proteome</keyword>
<evidence type="ECO:0000256" key="3">
    <source>
        <dbReference type="ARBA" id="ARBA00004406"/>
    </source>
</evidence>
<proteinExistence type="inferred from homology"/>
<dbReference type="Pfam" id="PF00067">
    <property type="entry name" value="p450"/>
    <property type="match status" value="1"/>
</dbReference>
<dbReference type="EMBL" id="JARBHB010000005">
    <property type="protein sequence ID" value="KAJ8883085.1"/>
    <property type="molecule type" value="Genomic_DNA"/>
</dbReference>
<sequence>MKPTIFVGNLGGLLFQKESLGECLKRVYDQNTEKPVVGMFSALKPILVIRDLNVVRNILVMDAHAFLDRPIETKGSTSLGARNLFVLKGKEWRHMRVKLTPTFTSGKMKKMFYLINACGKELLQCIDRDMSKGGRT</sequence>
<evidence type="ECO:0000256" key="11">
    <source>
        <dbReference type="ARBA" id="ARBA00023033"/>
    </source>
</evidence>
<reference evidence="13 14" key="1">
    <citation type="submission" date="2023-02" db="EMBL/GenBank/DDBJ databases">
        <title>LHISI_Scaffold_Assembly.</title>
        <authorList>
            <person name="Stuart O.P."/>
            <person name="Cleave R."/>
            <person name="Magrath M.J.L."/>
            <person name="Mikheyev A.S."/>
        </authorList>
    </citation>
    <scope>NUCLEOTIDE SEQUENCE [LARGE SCALE GENOMIC DNA]</scope>
    <source>
        <strain evidence="13">Daus_M_001</strain>
        <tissue evidence="13">Leg muscle</tissue>
    </source>
</reference>
<keyword evidence="12" id="KW-0472">Membrane</keyword>